<dbReference type="PROSITE" id="PS01209">
    <property type="entry name" value="LDLRA_1"/>
    <property type="match status" value="1"/>
</dbReference>
<gene>
    <name evidence="7" type="ORF">QYM36_008776</name>
</gene>
<dbReference type="Pfam" id="PF25090">
    <property type="entry name" value="DUF7805"/>
    <property type="match status" value="1"/>
</dbReference>
<dbReference type="InterPro" id="IPR035914">
    <property type="entry name" value="Sperma_CUB_dom_sf"/>
</dbReference>
<feature type="domain" description="CUB" evidence="6">
    <location>
        <begin position="406"/>
        <end position="555"/>
    </location>
</feature>
<protein>
    <recommendedName>
        <fullName evidence="6">CUB domain-containing protein</fullName>
    </recommendedName>
</protein>
<evidence type="ECO:0000313" key="8">
    <source>
        <dbReference type="Proteomes" id="UP001187531"/>
    </source>
</evidence>
<feature type="disulfide bond" evidence="3">
    <location>
        <begin position="34"/>
        <end position="46"/>
    </location>
</feature>
<dbReference type="GO" id="GO:0005886">
    <property type="term" value="C:plasma membrane"/>
    <property type="evidence" value="ECO:0007669"/>
    <property type="project" value="TreeGrafter"/>
</dbReference>
<dbReference type="SUPFAM" id="SSF57424">
    <property type="entry name" value="LDL receptor-like module"/>
    <property type="match status" value="1"/>
</dbReference>
<dbReference type="PANTHER" id="PTHR47537">
    <property type="entry name" value="CUBILIN"/>
    <property type="match status" value="1"/>
</dbReference>
<keyword evidence="5" id="KW-0732">Signal</keyword>
<keyword evidence="4" id="KW-0472">Membrane</keyword>
<keyword evidence="1 3" id="KW-1015">Disulfide bond</keyword>
<keyword evidence="4" id="KW-0812">Transmembrane</keyword>
<dbReference type="Pfam" id="PF00057">
    <property type="entry name" value="Ldl_recept_a"/>
    <property type="match status" value="1"/>
</dbReference>
<feature type="domain" description="CUB" evidence="6">
    <location>
        <begin position="237"/>
        <end position="394"/>
    </location>
</feature>
<dbReference type="InterPro" id="IPR000859">
    <property type="entry name" value="CUB_dom"/>
</dbReference>
<dbReference type="Pfam" id="PF00431">
    <property type="entry name" value="CUB"/>
    <property type="match status" value="1"/>
</dbReference>
<dbReference type="PROSITE" id="PS50068">
    <property type="entry name" value="LDLRA_2"/>
    <property type="match status" value="1"/>
</dbReference>
<sequence length="988" mass="112441">MKSFWILFALLHLSQFQDVLSPFPVMVPTSPGECRLTHFKCSTGKCIHLSNFCDGAVDCEDKSDEPLYCTPCNRTYYGDRGHQHKLTIPYPSKEQLPFSCHLTFTPESPDLMDILQLQIESASVGKLERSSQVQCRGGIIEIWEGDRPLIPAKRSIGPGWCGDITTPRMFFSEATAVTIIVRINKMSENQKPLVGANNQFLVELSYRFLSSVDSPIRYGDASGGRKYLGDLLPGSGCSRSLRNCDTKQCVVQSPGYPGLYPRGAHCLYRINHQGGYKDSRLFSIKLSQKSPHKINIKDHDSQTFSTLYGRIYERRLRTWHECNTSQDHVNIYDGYNTNFPLLLRFCGSGPMPDIVSSGSDLLVELKTSMYETLTSNFTSMLNLLEGFELNVDIVLKNSPLAIEGRCEFLITREEGESGTVTSPTRTIPPNTVCQYTFQGNEGDIVWIYFIKYHLGLPREYLRPENDTCRFALRIWNGKTSLLSLFTSGSILGSYCKDRPPPTCERFLAKNSSSPIRPCPLENIFVSSSNILTVTQNIPEVISRSNLDFSIRYHFVNTRQAGERYSTSKACSRVFYSTVRGEVIRHGNFSSPKNRFFYGGGGTRNLSCTYRFQGRPNEKINITVKKLKIGGRNCKNYLERQIQTKFCRFNESLAQITIYEYPWHNVPLEKDCICDTSELPFTYLSQANQVVLKFTVENMKYNESHKDFYFYASYEFIPTEKLCESRSAISGVGGPLTLSCKHDSKSGCNRQRWLLSPRSDKFVYFSVNGYSLNNDVTCPYDKLAVYSGSSGKLQSTICPDEYARNQRMEVYSEFWNSTTYAEVTNALVLECIGRESSSIRVKWLEIAKKPPYIASLPIEPNLNQTDIIYEDIIRNKLKEMKKNNLCSGYCPELKACVDPSVICDGVLHCPSGADERGRNCPYYSVWESSRIYWYLGMGGASLMLLTLMSLCSVHIMRKRKRKQAERNKKLFSKHVEFNLNPYDKKFDIS</sequence>
<comment type="caution">
    <text evidence="7">The sequence shown here is derived from an EMBL/GenBank/DDBJ whole genome shotgun (WGS) entry which is preliminary data.</text>
</comment>
<evidence type="ECO:0000313" key="7">
    <source>
        <dbReference type="EMBL" id="KAK2714322.1"/>
    </source>
</evidence>
<feature type="disulfide bond" evidence="3">
    <location>
        <begin position="41"/>
        <end position="59"/>
    </location>
</feature>
<evidence type="ECO:0000256" key="1">
    <source>
        <dbReference type="ARBA" id="ARBA00023157"/>
    </source>
</evidence>
<accession>A0AA88I2U7</accession>
<dbReference type="Gene3D" id="2.60.120.290">
    <property type="entry name" value="Spermadhesin, CUB domain"/>
    <property type="match status" value="3"/>
</dbReference>
<evidence type="ECO:0000256" key="3">
    <source>
        <dbReference type="PROSITE-ProRule" id="PRU00124"/>
    </source>
</evidence>
<evidence type="ECO:0000256" key="2">
    <source>
        <dbReference type="PROSITE-ProRule" id="PRU00059"/>
    </source>
</evidence>
<name>A0AA88I2U7_ARTSF</name>
<dbReference type="PRINTS" id="PR00261">
    <property type="entry name" value="LDLRECEPTOR"/>
</dbReference>
<dbReference type="InterPro" id="IPR002172">
    <property type="entry name" value="LDrepeatLR_classA_rpt"/>
</dbReference>
<organism evidence="7 8">
    <name type="scientific">Artemia franciscana</name>
    <name type="common">Brine shrimp</name>
    <name type="synonym">Artemia sanfranciscana</name>
    <dbReference type="NCBI Taxonomy" id="6661"/>
    <lineage>
        <taxon>Eukaryota</taxon>
        <taxon>Metazoa</taxon>
        <taxon>Ecdysozoa</taxon>
        <taxon>Arthropoda</taxon>
        <taxon>Crustacea</taxon>
        <taxon>Branchiopoda</taxon>
        <taxon>Anostraca</taxon>
        <taxon>Artemiidae</taxon>
        <taxon>Artemia</taxon>
    </lineage>
</organism>
<dbReference type="InterPro" id="IPR056707">
    <property type="entry name" value="DUF7805"/>
</dbReference>
<dbReference type="SUPFAM" id="SSF49854">
    <property type="entry name" value="Spermadhesin, CUB domain"/>
    <property type="match status" value="3"/>
</dbReference>
<evidence type="ECO:0000256" key="4">
    <source>
        <dbReference type="SAM" id="Phobius"/>
    </source>
</evidence>
<dbReference type="Proteomes" id="UP001187531">
    <property type="component" value="Unassembled WGS sequence"/>
</dbReference>
<dbReference type="SMART" id="SM00042">
    <property type="entry name" value="CUB"/>
    <property type="match status" value="2"/>
</dbReference>
<dbReference type="CDD" id="cd00041">
    <property type="entry name" value="CUB"/>
    <property type="match status" value="1"/>
</dbReference>
<keyword evidence="4" id="KW-1133">Transmembrane helix</keyword>
<dbReference type="CDD" id="cd00112">
    <property type="entry name" value="LDLa"/>
    <property type="match status" value="1"/>
</dbReference>
<feature type="transmembrane region" description="Helical" evidence="4">
    <location>
        <begin position="930"/>
        <end position="955"/>
    </location>
</feature>
<comment type="caution">
    <text evidence="3">Lacks conserved residue(s) required for the propagation of feature annotation.</text>
</comment>
<keyword evidence="8" id="KW-1185">Reference proteome</keyword>
<dbReference type="Gene3D" id="4.10.400.10">
    <property type="entry name" value="Low-density Lipoprotein Receptor"/>
    <property type="match status" value="1"/>
</dbReference>
<dbReference type="PROSITE" id="PS01180">
    <property type="entry name" value="CUB"/>
    <property type="match status" value="2"/>
</dbReference>
<feature type="signal peptide" evidence="5">
    <location>
        <begin position="1"/>
        <end position="16"/>
    </location>
</feature>
<dbReference type="AlphaFoldDB" id="A0AA88I2U7"/>
<dbReference type="PANTHER" id="PTHR47537:SF3">
    <property type="entry name" value="CUB DOMAIN-CONTAINING PROTEIN"/>
    <property type="match status" value="1"/>
</dbReference>
<feature type="disulfide bond" evidence="2">
    <location>
        <begin position="406"/>
        <end position="433"/>
    </location>
</feature>
<evidence type="ECO:0000256" key="5">
    <source>
        <dbReference type="SAM" id="SignalP"/>
    </source>
</evidence>
<dbReference type="SMART" id="SM00192">
    <property type="entry name" value="LDLa"/>
    <property type="match status" value="2"/>
</dbReference>
<feature type="chain" id="PRO_5041716772" description="CUB domain-containing protein" evidence="5">
    <location>
        <begin position="17"/>
        <end position="988"/>
    </location>
</feature>
<proteinExistence type="predicted"/>
<dbReference type="InterPro" id="IPR023415">
    <property type="entry name" value="LDLR_class-A_CS"/>
</dbReference>
<reference evidence="7" key="1">
    <citation type="submission" date="2023-07" db="EMBL/GenBank/DDBJ databases">
        <title>Chromosome-level genome assembly of Artemia franciscana.</title>
        <authorList>
            <person name="Jo E."/>
        </authorList>
    </citation>
    <scope>NUCLEOTIDE SEQUENCE</scope>
    <source>
        <tissue evidence="7">Whole body</tissue>
    </source>
</reference>
<dbReference type="EMBL" id="JAVRJZ010000013">
    <property type="protein sequence ID" value="KAK2714322.1"/>
    <property type="molecule type" value="Genomic_DNA"/>
</dbReference>
<dbReference type="InterPro" id="IPR053207">
    <property type="entry name" value="Non-NMDA_GluR_Accessory"/>
</dbReference>
<dbReference type="InterPro" id="IPR036055">
    <property type="entry name" value="LDL_receptor-like_sf"/>
</dbReference>
<evidence type="ECO:0000259" key="6">
    <source>
        <dbReference type="PROSITE" id="PS01180"/>
    </source>
</evidence>